<protein>
    <submittedName>
        <fullName evidence="1">Uncharacterized protein</fullName>
    </submittedName>
</protein>
<evidence type="ECO:0000313" key="1">
    <source>
        <dbReference type="EMBL" id="MCZ3668064.1"/>
    </source>
</evidence>
<reference evidence="1" key="1">
    <citation type="submission" date="2022-01" db="EMBL/GenBank/DDBJ databases">
        <title>VMRC isolate genome collection.</title>
        <authorList>
            <person name="France M."/>
            <person name="Rutt L."/>
            <person name="Humphrys M."/>
            <person name="Ravel J."/>
        </authorList>
    </citation>
    <scope>NUCLEOTIDE SEQUENCE</scope>
    <source>
        <strain evidence="1">C0048A1</strain>
    </source>
</reference>
<dbReference type="EMBL" id="JAKHPH010000020">
    <property type="protein sequence ID" value="MCZ3668064.1"/>
    <property type="molecule type" value="Genomic_DNA"/>
</dbReference>
<comment type="caution">
    <text evidence="1">The sequence shown here is derived from an EMBL/GenBank/DDBJ whole genome shotgun (WGS) entry which is preliminary data.</text>
</comment>
<dbReference type="Proteomes" id="UP001212401">
    <property type="component" value="Unassembled WGS sequence"/>
</dbReference>
<organism evidence="1 2">
    <name type="scientific">Limosilactobacillus vaginalis</name>
    <dbReference type="NCBI Taxonomy" id="1633"/>
    <lineage>
        <taxon>Bacteria</taxon>
        <taxon>Bacillati</taxon>
        <taxon>Bacillota</taxon>
        <taxon>Bacilli</taxon>
        <taxon>Lactobacillales</taxon>
        <taxon>Lactobacillaceae</taxon>
        <taxon>Limosilactobacillus</taxon>
    </lineage>
</organism>
<name>A0AAW5WU18_9LACO</name>
<dbReference type="AlphaFoldDB" id="A0AAW5WU18"/>
<accession>A0AAW5WU18</accession>
<gene>
    <name evidence="1" type="ORF">L2724_07185</name>
</gene>
<proteinExistence type="predicted"/>
<evidence type="ECO:0000313" key="2">
    <source>
        <dbReference type="Proteomes" id="UP001212401"/>
    </source>
</evidence>
<dbReference type="RefSeq" id="WP_269296114.1">
    <property type="nucleotide sequence ID" value="NZ_JAKHPH010000020.1"/>
</dbReference>
<sequence length="72" mass="8081">MKTKIKTYQVTYWDGPSPEDISKGFWHSLKLKISNETLDALCNGIPFISTTTLDGKETILMSSNITKITEIS</sequence>